<comment type="caution">
    <text evidence="2">The sequence shown here is derived from an EMBL/GenBank/DDBJ whole genome shotgun (WGS) entry which is preliminary data.</text>
</comment>
<keyword evidence="3" id="KW-1185">Reference proteome</keyword>
<sequence>MTHAFAGALPGLARGRLRQRGSRPEPGGRRRLALPSPLRTGRDYDAVGLAERDGRRVMELLPRAGCVLAHGGRWWWIVPPQSDVGVEWPPIALYAVGGMVSGGSEGRAGGADEEPRLVHAPDDREPYTHPLLLHIAVCAVAGVAPAWPREERRP</sequence>
<name>A0ABS1N6E6_9ACTN</name>
<protein>
    <submittedName>
        <fullName evidence="2">Uncharacterized protein</fullName>
    </submittedName>
</protein>
<evidence type="ECO:0000313" key="2">
    <source>
        <dbReference type="EMBL" id="MBL1095603.1"/>
    </source>
</evidence>
<evidence type="ECO:0000256" key="1">
    <source>
        <dbReference type="SAM" id="MobiDB-lite"/>
    </source>
</evidence>
<evidence type="ECO:0000313" key="3">
    <source>
        <dbReference type="Proteomes" id="UP000634229"/>
    </source>
</evidence>
<gene>
    <name evidence="2" type="ORF">JK363_02695</name>
</gene>
<organism evidence="2 3">
    <name type="scientific">Streptomyces coffeae</name>
    <dbReference type="NCBI Taxonomy" id="621382"/>
    <lineage>
        <taxon>Bacteria</taxon>
        <taxon>Bacillati</taxon>
        <taxon>Actinomycetota</taxon>
        <taxon>Actinomycetes</taxon>
        <taxon>Kitasatosporales</taxon>
        <taxon>Streptomycetaceae</taxon>
        <taxon>Streptomyces</taxon>
    </lineage>
</organism>
<accession>A0ABS1N6E6</accession>
<dbReference type="RefSeq" id="WP_201871082.1">
    <property type="nucleotide sequence ID" value="NZ_JAERRF010000002.1"/>
</dbReference>
<dbReference type="Proteomes" id="UP000634229">
    <property type="component" value="Unassembled WGS sequence"/>
</dbReference>
<proteinExistence type="predicted"/>
<feature type="region of interest" description="Disordered" evidence="1">
    <location>
        <begin position="15"/>
        <end position="39"/>
    </location>
</feature>
<reference evidence="2 3" key="1">
    <citation type="submission" date="2021-01" db="EMBL/GenBank/DDBJ databases">
        <title>WGS of actinomycetes isolated from Thailand.</title>
        <authorList>
            <person name="Thawai C."/>
        </authorList>
    </citation>
    <scope>NUCLEOTIDE SEQUENCE [LARGE SCALE GENOMIC DNA]</scope>
    <source>
        <strain evidence="2 3">CA1R205</strain>
    </source>
</reference>
<dbReference type="EMBL" id="JAERRF010000002">
    <property type="protein sequence ID" value="MBL1095603.1"/>
    <property type="molecule type" value="Genomic_DNA"/>
</dbReference>